<name>A0A923S0L6_9BURK</name>
<reference evidence="1" key="1">
    <citation type="submission" date="2020-08" db="EMBL/GenBank/DDBJ databases">
        <title>Ramlibacter sp. GTP1 16S ribosomal RNA gene genome sequencing and assembly.</title>
        <authorList>
            <person name="Kang M."/>
        </authorList>
    </citation>
    <scope>NUCLEOTIDE SEQUENCE</scope>
    <source>
        <strain evidence="1">GTP1</strain>
    </source>
</reference>
<sequence length="168" mass="17318">MQRRSLLKLGVAGAAVLALGGGAAALLQPGVVDSRLSPAAREVFAAVGRGVLDGTLPQDATDRARAIDSLLPRIDALVAGLPPHAQAELSQLLALLAMAPGRRALAGLATNWRDASVGELQAALQDMRMSSLAMRQQAYHALHDIVSGAYFSDASTWGAMGYPGPVAV</sequence>
<dbReference type="InterPro" id="IPR006311">
    <property type="entry name" value="TAT_signal"/>
</dbReference>
<evidence type="ECO:0008006" key="3">
    <source>
        <dbReference type="Google" id="ProtNLM"/>
    </source>
</evidence>
<dbReference type="RefSeq" id="WP_187079838.1">
    <property type="nucleotide sequence ID" value="NZ_JACORU010000001.1"/>
</dbReference>
<keyword evidence="2" id="KW-1185">Reference proteome</keyword>
<proteinExistence type="predicted"/>
<protein>
    <recommendedName>
        <fullName evidence="3">Twin-arginine translocation signal domain-containing protein</fullName>
    </recommendedName>
</protein>
<dbReference type="PROSITE" id="PS51318">
    <property type="entry name" value="TAT"/>
    <property type="match status" value="1"/>
</dbReference>
<gene>
    <name evidence="1" type="ORF">H8R02_02900</name>
</gene>
<dbReference type="Proteomes" id="UP000596827">
    <property type="component" value="Unassembled WGS sequence"/>
</dbReference>
<organism evidence="1 2">
    <name type="scientific">Ramlibacter albus</name>
    <dbReference type="NCBI Taxonomy" id="2079448"/>
    <lineage>
        <taxon>Bacteria</taxon>
        <taxon>Pseudomonadati</taxon>
        <taxon>Pseudomonadota</taxon>
        <taxon>Betaproteobacteria</taxon>
        <taxon>Burkholderiales</taxon>
        <taxon>Comamonadaceae</taxon>
        <taxon>Ramlibacter</taxon>
    </lineage>
</organism>
<dbReference type="EMBL" id="JACORU010000001">
    <property type="protein sequence ID" value="MBC5763385.1"/>
    <property type="molecule type" value="Genomic_DNA"/>
</dbReference>
<dbReference type="AlphaFoldDB" id="A0A923S0L6"/>
<evidence type="ECO:0000313" key="2">
    <source>
        <dbReference type="Proteomes" id="UP000596827"/>
    </source>
</evidence>
<comment type="caution">
    <text evidence="1">The sequence shown here is derived from an EMBL/GenBank/DDBJ whole genome shotgun (WGS) entry which is preliminary data.</text>
</comment>
<evidence type="ECO:0000313" key="1">
    <source>
        <dbReference type="EMBL" id="MBC5763385.1"/>
    </source>
</evidence>
<accession>A0A923S0L6</accession>